<name>X1CFA8_9ZZZZ</name>
<reference evidence="1" key="1">
    <citation type="journal article" date="2014" name="Front. Microbiol.">
        <title>High frequency of phylogenetically diverse reductive dehalogenase-homologous genes in deep subseafloor sedimentary metagenomes.</title>
        <authorList>
            <person name="Kawai M."/>
            <person name="Futagami T."/>
            <person name="Toyoda A."/>
            <person name="Takaki Y."/>
            <person name="Nishi S."/>
            <person name="Hori S."/>
            <person name="Arai W."/>
            <person name="Tsubouchi T."/>
            <person name="Morono Y."/>
            <person name="Uchiyama I."/>
            <person name="Ito T."/>
            <person name="Fujiyama A."/>
            <person name="Inagaki F."/>
            <person name="Takami H."/>
        </authorList>
    </citation>
    <scope>NUCLEOTIDE SEQUENCE</scope>
    <source>
        <strain evidence="1">Expedition CK06-06</strain>
    </source>
</reference>
<protein>
    <submittedName>
        <fullName evidence="1">Uncharacterized protein</fullName>
    </submittedName>
</protein>
<gene>
    <name evidence="1" type="ORF">S01H4_59227</name>
</gene>
<comment type="caution">
    <text evidence="1">The sequence shown here is derived from an EMBL/GenBank/DDBJ whole genome shotgun (WGS) entry which is preliminary data.</text>
</comment>
<dbReference type="EMBL" id="BART01034702">
    <property type="protein sequence ID" value="GAH06951.1"/>
    <property type="molecule type" value="Genomic_DNA"/>
</dbReference>
<accession>X1CFA8</accession>
<organism evidence="1">
    <name type="scientific">marine sediment metagenome</name>
    <dbReference type="NCBI Taxonomy" id="412755"/>
    <lineage>
        <taxon>unclassified sequences</taxon>
        <taxon>metagenomes</taxon>
        <taxon>ecological metagenomes</taxon>
    </lineage>
</organism>
<evidence type="ECO:0000313" key="1">
    <source>
        <dbReference type="EMBL" id="GAH06951.1"/>
    </source>
</evidence>
<sequence length="49" mass="5661">MASAKEHLERFKRLETDRANFDEQWQDGADYAITLLVSRQIRPVVLGGE</sequence>
<dbReference type="AlphaFoldDB" id="X1CFA8"/>
<proteinExistence type="predicted"/>